<keyword evidence="8" id="KW-1185">Reference proteome</keyword>
<dbReference type="GO" id="GO:0016020">
    <property type="term" value="C:membrane"/>
    <property type="evidence" value="ECO:0007669"/>
    <property type="project" value="UniProtKB-SubCell"/>
</dbReference>
<evidence type="ECO:0000256" key="5">
    <source>
        <dbReference type="ARBA" id="ARBA00023136"/>
    </source>
</evidence>
<dbReference type="GO" id="GO:0008374">
    <property type="term" value="F:O-acyltransferase activity"/>
    <property type="evidence" value="ECO:0007669"/>
    <property type="project" value="TreeGrafter"/>
</dbReference>
<name>A0A0F8D3Q4_CERFI</name>
<feature type="transmembrane region" description="Helical" evidence="6">
    <location>
        <begin position="400"/>
        <end position="423"/>
    </location>
</feature>
<dbReference type="PANTHER" id="PTHR13285:SF18">
    <property type="entry name" value="PROTEIN-CYSTEINE N-PALMITOYLTRANSFERASE RASP"/>
    <property type="match status" value="1"/>
</dbReference>
<evidence type="ECO:0000256" key="4">
    <source>
        <dbReference type="ARBA" id="ARBA00022989"/>
    </source>
</evidence>
<dbReference type="GO" id="GO:0005783">
    <property type="term" value="C:endoplasmic reticulum"/>
    <property type="evidence" value="ECO:0007669"/>
    <property type="project" value="TreeGrafter"/>
</dbReference>
<evidence type="ECO:0000256" key="6">
    <source>
        <dbReference type="SAM" id="Phobius"/>
    </source>
</evidence>
<dbReference type="EMBL" id="LBBL01000009">
    <property type="protein sequence ID" value="KKF97352.1"/>
    <property type="molecule type" value="Genomic_DNA"/>
</dbReference>
<comment type="subcellular location">
    <subcellularLocation>
        <location evidence="1">Membrane</location>
        <topology evidence="1">Multi-pass membrane protein</topology>
    </subcellularLocation>
</comment>
<evidence type="ECO:0000256" key="3">
    <source>
        <dbReference type="ARBA" id="ARBA00022692"/>
    </source>
</evidence>
<dbReference type="AlphaFoldDB" id="A0A0F8D3Q4"/>
<dbReference type="InterPro" id="IPR004299">
    <property type="entry name" value="MBOAT_fam"/>
</dbReference>
<gene>
    <name evidence="7" type="primary">GUP1</name>
    <name evidence="7" type="ORF">CFO_g265</name>
</gene>
<feature type="transmembrane region" description="Helical" evidence="6">
    <location>
        <begin position="368"/>
        <end position="388"/>
    </location>
</feature>
<feature type="transmembrane region" description="Helical" evidence="6">
    <location>
        <begin position="588"/>
        <end position="606"/>
    </location>
</feature>
<comment type="similarity">
    <text evidence="2">Belongs to the membrane-bound acyltransferase family.</text>
</comment>
<dbReference type="PANTHER" id="PTHR13285">
    <property type="entry name" value="ACYLTRANSFERASE"/>
    <property type="match status" value="1"/>
</dbReference>
<proteinExistence type="inferred from homology"/>
<comment type="caution">
    <text evidence="7">The sequence shown here is derived from an EMBL/GenBank/DDBJ whole genome shotgun (WGS) entry which is preliminary data.</text>
</comment>
<feature type="transmembrane region" description="Helical" evidence="6">
    <location>
        <begin position="328"/>
        <end position="347"/>
    </location>
</feature>
<keyword evidence="5 6" id="KW-0472">Membrane</keyword>
<feature type="transmembrane region" description="Helical" evidence="6">
    <location>
        <begin position="69"/>
        <end position="87"/>
    </location>
</feature>
<feature type="transmembrane region" description="Helical" evidence="6">
    <location>
        <begin position="174"/>
        <end position="198"/>
    </location>
</feature>
<organism evidence="7 8">
    <name type="scientific">Ceratocystis fimbriata f. sp. platani</name>
    <dbReference type="NCBI Taxonomy" id="88771"/>
    <lineage>
        <taxon>Eukaryota</taxon>
        <taxon>Fungi</taxon>
        <taxon>Dikarya</taxon>
        <taxon>Ascomycota</taxon>
        <taxon>Pezizomycotina</taxon>
        <taxon>Sordariomycetes</taxon>
        <taxon>Hypocreomycetidae</taxon>
        <taxon>Microascales</taxon>
        <taxon>Ceratocystidaceae</taxon>
        <taxon>Ceratocystis</taxon>
    </lineage>
</organism>
<evidence type="ECO:0000256" key="1">
    <source>
        <dbReference type="ARBA" id="ARBA00004141"/>
    </source>
</evidence>
<keyword evidence="3 6" id="KW-0812">Transmembrane</keyword>
<feature type="transmembrane region" description="Helical" evidence="6">
    <location>
        <begin position="210"/>
        <end position="226"/>
    </location>
</feature>
<evidence type="ECO:0000313" key="8">
    <source>
        <dbReference type="Proteomes" id="UP000034841"/>
    </source>
</evidence>
<protein>
    <submittedName>
        <fullName evidence="7">Glycerol uptake protein 1</fullName>
    </submittedName>
</protein>
<feature type="transmembrane region" description="Helical" evidence="6">
    <location>
        <begin position="544"/>
        <end position="568"/>
    </location>
</feature>
<dbReference type="OrthoDB" id="420606at2759"/>
<sequence length="621" mass="72001">MGSSLASVKAYARKIYSLDTLDTRFTTPSSTSYQTHQKELENPVVKREYEEKYSKLLPAIPRWHTNEFVVYRIVVFLAVPAIYWIPFSVSQTSDERYSKYSDLLKPGWIPGRQIDVSDSQYQTFRENLPYMVALLLLHPLLRRVWESLKGASAPGLSSVESARERMNIRTAFDAAFAIVFLVVLHGFSIFKVLAILWMNFQVGIIVPRRFVPLATWFFNIGILFANELSDGYHYKWLAGWIVDEAVKDSQLMAFAEWLDSYGGIMSRWEVLFNITVLRLISFNMDRHWSAGQSGSSIIEKKQVDAANLSERDRIKISANHDEYSFRNYLAYIIYAPLYLAGPIMTFNDYLSQCKYKSETIQLDRTIRYGIRFIFVLLAMEFTLHMVWVCAISERQPDWSSYTPAQIALLSFVNLHIIWLKLLLPWRLFRLWALADGIDPPENMIRCVSDNYSTLSFWRAWHRSYNRWLIRYLYVPLGGTSFSGGLAIVKSVFNYVLVFTFVALWHDLKMRLLIWGWLVVLFMLPEMIATFLFPRKKWMDRPETYRRICAMGAVLNVIMMIMANLVGFAVGLDGLTSLIKGIFQDSQGLVFLSITCFALYSGVNVMFEIRESEMRKGISMKC</sequence>
<keyword evidence="4 6" id="KW-1133">Transmembrane helix</keyword>
<dbReference type="Proteomes" id="UP000034841">
    <property type="component" value="Unassembled WGS sequence"/>
</dbReference>
<reference evidence="7 8" key="1">
    <citation type="submission" date="2015-04" db="EMBL/GenBank/DDBJ databases">
        <title>Genome sequence of Ceratocystis platani, a major pathogen of plane trees.</title>
        <authorList>
            <person name="Belbahri L."/>
        </authorList>
    </citation>
    <scope>NUCLEOTIDE SEQUENCE [LARGE SCALE GENOMIC DNA]</scope>
    <source>
        <strain evidence="7 8">CFO</strain>
    </source>
</reference>
<evidence type="ECO:0000256" key="2">
    <source>
        <dbReference type="ARBA" id="ARBA00010323"/>
    </source>
</evidence>
<feature type="transmembrane region" description="Helical" evidence="6">
    <location>
        <begin position="472"/>
        <end position="505"/>
    </location>
</feature>
<evidence type="ECO:0000313" key="7">
    <source>
        <dbReference type="EMBL" id="KKF97352.1"/>
    </source>
</evidence>
<accession>A0A0F8D3Q4</accession>
<feature type="transmembrane region" description="Helical" evidence="6">
    <location>
        <begin position="511"/>
        <end position="532"/>
    </location>
</feature>
<dbReference type="Pfam" id="PF03062">
    <property type="entry name" value="MBOAT"/>
    <property type="match status" value="1"/>
</dbReference>
<dbReference type="InterPro" id="IPR051085">
    <property type="entry name" value="MB_O-acyltransferase"/>
</dbReference>
<dbReference type="GO" id="GO:0006506">
    <property type="term" value="P:GPI anchor biosynthetic process"/>
    <property type="evidence" value="ECO:0007669"/>
    <property type="project" value="TreeGrafter"/>
</dbReference>